<feature type="region of interest" description="Disordered" evidence="1">
    <location>
        <begin position="1"/>
        <end position="22"/>
    </location>
</feature>
<evidence type="ECO:0000256" key="1">
    <source>
        <dbReference type="SAM" id="MobiDB-lite"/>
    </source>
</evidence>
<feature type="compositionally biased region" description="Basic and acidic residues" evidence="1">
    <location>
        <begin position="1"/>
        <end position="10"/>
    </location>
</feature>
<proteinExistence type="predicted"/>
<gene>
    <name evidence="2" type="ORF">D8674_010534</name>
</gene>
<keyword evidence="3" id="KW-1185">Reference proteome</keyword>
<reference evidence="3" key="2">
    <citation type="submission" date="2019-10" db="EMBL/GenBank/DDBJ databases">
        <title>A de novo genome assembly of a pear dwarfing rootstock.</title>
        <authorList>
            <person name="Wang F."/>
            <person name="Wang J."/>
            <person name="Li S."/>
            <person name="Zhang Y."/>
            <person name="Fang M."/>
            <person name="Ma L."/>
            <person name="Zhao Y."/>
            <person name="Jiang S."/>
        </authorList>
    </citation>
    <scope>NUCLEOTIDE SEQUENCE [LARGE SCALE GENOMIC DNA]</scope>
</reference>
<name>A0A5N5FBP8_9ROSA</name>
<dbReference type="Proteomes" id="UP000327157">
    <property type="component" value="Chromosome 13"/>
</dbReference>
<accession>A0A5N5FBP8</accession>
<evidence type="ECO:0000313" key="2">
    <source>
        <dbReference type="EMBL" id="KAB2600263.1"/>
    </source>
</evidence>
<dbReference type="AlphaFoldDB" id="A0A5N5FBP8"/>
<reference evidence="2 3" key="3">
    <citation type="submission" date="2019-11" db="EMBL/GenBank/DDBJ databases">
        <title>A de novo genome assembly of a pear dwarfing rootstock.</title>
        <authorList>
            <person name="Wang F."/>
            <person name="Wang J."/>
            <person name="Li S."/>
            <person name="Zhang Y."/>
            <person name="Fang M."/>
            <person name="Ma L."/>
            <person name="Zhao Y."/>
            <person name="Jiang S."/>
        </authorList>
    </citation>
    <scope>NUCLEOTIDE SEQUENCE [LARGE SCALE GENOMIC DNA]</scope>
    <source>
        <strain evidence="2">S2</strain>
        <tissue evidence="2">Leaf</tissue>
    </source>
</reference>
<organism evidence="2 3">
    <name type="scientific">Pyrus ussuriensis x Pyrus communis</name>
    <dbReference type="NCBI Taxonomy" id="2448454"/>
    <lineage>
        <taxon>Eukaryota</taxon>
        <taxon>Viridiplantae</taxon>
        <taxon>Streptophyta</taxon>
        <taxon>Embryophyta</taxon>
        <taxon>Tracheophyta</taxon>
        <taxon>Spermatophyta</taxon>
        <taxon>Magnoliopsida</taxon>
        <taxon>eudicotyledons</taxon>
        <taxon>Gunneridae</taxon>
        <taxon>Pentapetalae</taxon>
        <taxon>rosids</taxon>
        <taxon>fabids</taxon>
        <taxon>Rosales</taxon>
        <taxon>Rosaceae</taxon>
        <taxon>Amygdaloideae</taxon>
        <taxon>Maleae</taxon>
        <taxon>Pyrus</taxon>
    </lineage>
</organism>
<dbReference type="EMBL" id="SMOL01000753">
    <property type="protein sequence ID" value="KAB2600263.1"/>
    <property type="molecule type" value="Genomic_DNA"/>
</dbReference>
<sequence length="93" mass="10389">MNSSEFEVHSFPKPTAAHLGSPDRLQILATTPEMVNSDANGAVRSDRIFPSSRYIPLTYTTLTSDRRVAPQWQRMARAQWGVAPTRAGPENYL</sequence>
<protein>
    <submittedName>
        <fullName evidence="2">Uncharacterized protein</fullName>
    </submittedName>
</protein>
<evidence type="ECO:0000313" key="3">
    <source>
        <dbReference type="Proteomes" id="UP000327157"/>
    </source>
</evidence>
<comment type="caution">
    <text evidence="2">The sequence shown here is derived from an EMBL/GenBank/DDBJ whole genome shotgun (WGS) entry which is preliminary data.</text>
</comment>
<reference evidence="2 3" key="1">
    <citation type="submission" date="2019-09" db="EMBL/GenBank/DDBJ databases">
        <authorList>
            <person name="Ou C."/>
        </authorList>
    </citation>
    <scope>NUCLEOTIDE SEQUENCE [LARGE SCALE GENOMIC DNA]</scope>
    <source>
        <strain evidence="2">S2</strain>
        <tissue evidence="2">Leaf</tissue>
    </source>
</reference>